<keyword evidence="2" id="KW-0328">Glycosyltransferase</keyword>
<feature type="domain" description="Glycosyltransferase 2-like" evidence="1">
    <location>
        <begin position="5"/>
        <end position="129"/>
    </location>
</feature>
<keyword evidence="2" id="KW-0808">Transferase</keyword>
<dbReference type="CDD" id="cd00761">
    <property type="entry name" value="Glyco_tranf_GTA_type"/>
    <property type="match status" value="1"/>
</dbReference>
<protein>
    <submittedName>
        <fullName evidence="2">Glycosyltransferase</fullName>
        <ecNumber evidence="2">2.4.-.-</ecNumber>
    </submittedName>
</protein>
<dbReference type="PANTHER" id="PTHR22916">
    <property type="entry name" value="GLYCOSYLTRANSFERASE"/>
    <property type="match status" value="1"/>
</dbReference>
<sequence length="320" mass="36071">MCKISVIVPVYNAEGTLETALSSVFMQTLTDIEILCINDGSTDHSADVLTSAQRRDGRVRCLTQENAGAGMARNKGIAEAKGEYIAFLDADDLYPGPYALETLLAAAEKSGAMVCGGSIEKAKGNDVHPMFVFTEEGFHNACDEPLDRFFARFIYNRNFLLENKLQFPPLRVYEDPIFLLCTLLKAKEYYAVPDVVYRYNGTHSNKRITLACTKDYLRGLIAELKLSKKKDLPEIHTLCCDRLMREADFYAQRFLKTEDPELLALLLEANAAVSPQLLKDPPENGSVILPALRTIWHAGCRYLRWRDQRIIRTLCDVFVK</sequence>
<dbReference type="Proteomes" id="UP001199424">
    <property type="component" value="Unassembled WGS sequence"/>
</dbReference>
<comment type="caution">
    <text evidence="2">The sequence shown here is derived from an EMBL/GenBank/DDBJ whole genome shotgun (WGS) entry which is preliminary data.</text>
</comment>
<keyword evidence="3" id="KW-1185">Reference proteome</keyword>
<gene>
    <name evidence="2" type="ORF">LKD31_01720</name>
</gene>
<accession>A0AAE3AFB5</accession>
<dbReference type="Gene3D" id="3.90.550.10">
    <property type="entry name" value="Spore Coat Polysaccharide Biosynthesis Protein SpsA, Chain A"/>
    <property type="match status" value="1"/>
</dbReference>
<reference evidence="2" key="1">
    <citation type="submission" date="2021-10" db="EMBL/GenBank/DDBJ databases">
        <title>Anaerobic single-cell dispensing facilitates the cultivation of human gut bacteria.</title>
        <authorList>
            <person name="Afrizal A."/>
        </authorList>
    </citation>
    <scope>NUCLEOTIDE SEQUENCE</scope>
    <source>
        <strain evidence="2">CLA-AA-H250</strain>
    </source>
</reference>
<proteinExistence type="predicted"/>
<evidence type="ECO:0000259" key="1">
    <source>
        <dbReference type="Pfam" id="PF00535"/>
    </source>
</evidence>
<dbReference type="Pfam" id="PF00535">
    <property type="entry name" value="Glycos_transf_2"/>
    <property type="match status" value="1"/>
</dbReference>
<dbReference type="PANTHER" id="PTHR22916:SF3">
    <property type="entry name" value="UDP-GLCNAC:BETAGAL BETA-1,3-N-ACETYLGLUCOSAMINYLTRANSFERASE-LIKE PROTEIN 1"/>
    <property type="match status" value="1"/>
</dbReference>
<dbReference type="InterPro" id="IPR029044">
    <property type="entry name" value="Nucleotide-diphossugar_trans"/>
</dbReference>
<dbReference type="InterPro" id="IPR001173">
    <property type="entry name" value="Glyco_trans_2-like"/>
</dbReference>
<organism evidence="2 3">
    <name type="scientific">Hominenteromicrobium mulieris</name>
    <dbReference type="NCBI Taxonomy" id="2885357"/>
    <lineage>
        <taxon>Bacteria</taxon>
        <taxon>Bacillati</taxon>
        <taxon>Bacillota</taxon>
        <taxon>Clostridia</taxon>
        <taxon>Eubacteriales</taxon>
        <taxon>Oscillospiraceae</taxon>
        <taxon>Hominenteromicrobium</taxon>
    </lineage>
</organism>
<name>A0AAE3AFB5_9FIRM</name>
<dbReference type="GO" id="GO:0016758">
    <property type="term" value="F:hexosyltransferase activity"/>
    <property type="evidence" value="ECO:0007669"/>
    <property type="project" value="UniProtKB-ARBA"/>
</dbReference>
<evidence type="ECO:0000313" key="3">
    <source>
        <dbReference type="Proteomes" id="UP001199424"/>
    </source>
</evidence>
<evidence type="ECO:0000313" key="2">
    <source>
        <dbReference type="EMBL" id="MCC2135734.1"/>
    </source>
</evidence>
<dbReference type="EMBL" id="JAJEQC010000001">
    <property type="protein sequence ID" value="MCC2135734.1"/>
    <property type="molecule type" value="Genomic_DNA"/>
</dbReference>
<dbReference type="SUPFAM" id="SSF53448">
    <property type="entry name" value="Nucleotide-diphospho-sugar transferases"/>
    <property type="match status" value="1"/>
</dbReference>
<dbReference type="RefSeq" id="WP_308448355.1">
    <property type="nucleotide sequence ID" value="NZ_JAJEQC010000001.1"/>
</dbReference>
<dbReference type="EC" id="2.4.-.-" evidence="2"/>
<dbReference type="AlphaFoldDB" id="A0AAE3AFB5"/>